<dbReference type="AlphaFoldDB" id="A0A1E3HVQ1"/>
<feature type="region of interest" description="Disordered" evidence="5">
    <location>
        <begin position="688"/>
        <end position="775"/>
    </location>
</feature>
<dbReference type="Proteomes" id="UP000094065">
    <property type="component" value="Unassembled WGS sequence"/>
</dbReference>
<sequence>MAEATPVLPLLSSLPLTHPSLLPLLQSHTPLARPSTQSQSQLTKLLNRLNTVLLSRDDSAEKRAACAVAKVMVEQDQEGWVLAEWGKGWVGGCLGWIASTSSSIASIPPYLELLTTIVLTAPHFPSFERQTVHPIMGKLSVSLGKLLERSLSESQPEWDVICTILESIQSLVLQSPANFRPSTPAFKTNLFALLLMLPTPTSPSPSIPPQIRQQSAKLLAALHVTSGKAQSPAAWIADMKQVLGGLGKALGGITSDAWEEDPVTVPPPASTSTPDLPADPLQRLPIALDWLEGLTQATLEMLSFPTSRPVAIPVAGLVSAGLRCLSLTLDTPTVPYIMPQHHAFLIASLPRIWASGTQLLAAVALATGDHLFPHLSNIFDHSVWLLERIPQSMCESRTLLLRFHSLLSTLYPPSLLPVEYPTRLLRSCLSSLSPLLGDKRDSVAAASKNESGGGKRGKKRARGAEDGLVGDLEGKGRRGLSHSELECIISALLLTPLLHTASLLAPSLLTLSVRLHLSIYLGLPSLPASTFPEVGAREDVRVVTRRVLEKVLSIGEGWSKGYESVIVSVLDAASQPSMRPTLHPKLPPMMRHQPALSELHFFAKETDEEKKVRKELGFGLEGEVVDGEEMEEDEVPAKRVAAVAPVVQAPVQVAAQPQFAQPAPVVAPVVIQQTPPVALQAPTPAPAPITLSPQPPIPTFQPPTQPAESFISFTNTTTTSSSTDPSVSVSTQTQKKVVETVTERMQVDDDDEALPEMDSGSEDELELDDDEEDDE</sequence>
<feature type="compositionally biased region" description="Pro residues" evidence="5">
    <location>
        <begin position="688"/>
        <end position="705"/>
    </location>
</feature>
<dbReference type="InterPro" id="IPR012583">
    <property type="entry name" value="RIX1_N"/>
</dbReference>
<dbReference type="GeneID" id="30153959"/>
<keyword evidence="4" id="KW-0539">Nucleus</keyword>
<feature type="compositionally biased region" description="Acidic residues" evidence="5">
    <location>
        <begin position="748"/>
        <end position="775"/>
    </location>
</feature>
<dbReference type="EMBL" id="AWGJ01000004">
    <property type="protein sequence ID" value="ODN80398.1"/>
    <property type="molecule type" value="Genomic_DNA"/>
</dbReference>
<comment type="caution">
    <text evidence="7">The sequence shown here is derived from an EMBL/GenBank/DDBJ whole genome shotgun (WGS) entry which is preliminary data.</text>
</comment>
<evidence type="ECO:0000256" key="3">
    <source>
        <dbReference type="ARBA" id="ARBA00021502"/>
    </source>
</evidence>
<protein>
    <recommendedName>
        <fullName evidence="3">Pre-rRNA-processing protein RIX1</fullName>
    </recommendedName>
</protein>
<dbReference type="InterPro" id="IPR016024">
    <property type="entry name" value="ARM-type_fold"/>
</dbReference>
<dbReference type="PANTHER" id="PTHR34105">
    <property type="entry name" value="PROLINE-, GLUTAMIC ACID- AND LEUCINE-RICH PROTEIN 1"/>
    <property type="match status" value="1"/>
</dbReference>
<evidence type="ECO:0000256" key="5">
    <source>
        <dbReference type="SAM" id="MobiDB-lite"/>
    </source>
</evidence>
<organism evidence="7 8">
    <name type="scientific">Cryptococcus amylolentus CBS 6039</name>
    <dbReference type="NCBI Taxonomy" id="1295533"/>
    <lineage>
        <taxon>Eukaryota</taxon>
        <taxon>Fungi</taxon>
        <taxon>Dikarya</taxon>
        <taxon>Basidiomycota</taxon>
        <taxon>Agaricomycotina</taxon>
        <taxon>Tremellomycetes</taxon>
        <taxon>Tremellales</taxon>
        <taxon>Cryptococcaceae</taxon>
        <taxon>Cryptococcus</taxon>
    </lineage>
</organism>
<feature type="domain" description="Pre-rRNA-processing protein RIX1 N-terminal" evidence="6">
    <location>
        <begin position="12"/>
        <end position="194"/>
    </location>
</feature>
<gene>
    <name evidence="7" type="ORF">L202_02650</name>
</gene>
<feature type="compositionally biased region" description="Low complexity" evidence="5">
    <location>
        <begin position="709"/>
        <end position="735"/>
    </location>
</feature>
<reference evidence="7 8" key="1">
    <citation type="submission" date="2016-06" db="EMBL/GenBank/DDBJ databases">
        <title>Evolution of pathogenesis and genome organization in the Tremellales.</title>
        <authorList>
            <person name="Cuomo C."/>
            <person name="Litvintseva A."/>
            <person name="Heitman J."/>
            <person name="Chen Y."/>
            <person name="Sun S."/>
            <person name="Springer D."/>
            <person name="Dromer F."/>
            <person name="Young S."/>
            <person name="Zeng Q."/>
            <person name="Chapman S."/>
            <person name="Gujja S."/>
            <person name="Saif S."/>
            <person name="Birren B."/>
        </authorList>
    </citation>
    <scope>NUCLEOTIDE SEQUENCE [LARGE SCALE GENOMIC DNA]</scope>
    <source>
        <strain evidence="7 8">CBS 6039</strain>
    </source>
</reference>
<evidence type="ECO:0000259" key="6">
    <source>
        <dbReference type="Pfam" id="PF08167"/>
    </source>
</evidence>
<feature type="compositionally biased region" description="Basic and acidic residues" evidence="5">
    <location>
        <begin position="736"/>
        <end position="747"/>
    </location>
</feature>
<accession>A0A1E3HVQ1</accession>
<dbReference type="STRING" id="1295533.A0A1E3HVQ1"/>
<dbReference type="Pfam" id="PF08167">
    <property type="entry name" value="RIX1"/>
    <property type="match status" value="1"/>
</dbReference>
<dbReference type="SUPFAM" id="SSF48371">
    <property type="entry name" value="ARM repeat"/>
    <property type="match status" value="1"/>
</dbReference>
<comment type="subcellular location">
    <subcellularLocation>
        <location evidence="1">Nucleus</location>
    </subcellularLocation>
</comment>
<dbReference type="GO" id="GO:0006364">
    <property type="term" value="P:rRNA processing"/>
    <property type="evidence" value="ECO:0007669"/>
    <property type="project" value="TreeGrafter"/>
</dbReference>
<keyword evidence="8" id="KW-1185">Reference proteome</keyword>
<feature type="region of interest" description="Disordered" evidence="5">
    <location>
        <begin position="443"/>
        <end position="470"/>
    </location>
</feature>
<dbReference type="OrthoDB" id="20900at2759"/>
<evidence type="ECO:0000256" key="4">
    <source>
        <dbReference type="ARBA" id="ARBA00023242"/>
    </source>
</evidence>
<evidence type="ECO:0000256" key="1">
    <source>
        <dbReference type="ARBA" id="ARBA00004123"/>
    </source>
</evidence>
<dbReference type="RefSeq" id="XP_018994964.1">
    <property type="nucleotide sequence ID" value="XM_019136295.1"/>
</dbReference>
<evidence type="ECO:0000313" key="7">
    <source>
        <dbReference type="EMBL" id="ODN80398.1"/>
    </source>
</evidence>
<evidence type="ECO:0000256" key="2">
    <source>
        <dbReference type="ARBA" id="ARBA00010511"/>
    </source>
</evidence>
<dbReference type="GO" id="GO:0005634">
    <property type="term" value="C:nucleus"/>
    <property type="evidence" value="ECO:0007669"/>
    <property type="project" value="UniProtKB-SubCell"/>
</dbReference>
<proteinExistence type="inferred from homology"/>
<comment type="similarity">
    <text evidence="2">Belongs to the RIX1/PELP1 family.</text>
</comment>
<name>A0A1E3HVQ1_9TREE</name>
<dbReference type="PANTHER" id="PTHR34105:SF1">
    <property type="entry name" value="PROLINE-, GLUTAMIC ACID- AND LEUCINE-RICH PROTEIN 1"/>
    <property type="match status" value="1"/>
</dbReference>
<evidence type="ECO:0000313" key="8">
    <source>
        <dbReference type="Proteomes" id="UP000094065"/>
    </source>
</evidence>